<accession>A0A0E3ZUQ9</accession>
<dbReference type="Proteomes" id="UP000033054">
    <property type="component" value="Chromosome"/>
</dbReference>
<sequence>MGVQIFFVELHQLDRSYKFEFPHFNLLMYMPLITSSALTGFGSWLLKKGGDTFIKGFSKDEVNKRFEKCLLKASSELNKKYPNAFGEDIKNYLQNDDIKNELFKMLFTESNIEIDVLKQYIDFDTLPDGFLIDLIANIKSSLSTDTKINLIISNKKIYDIVKDSSDSMSQLINESKRVNEGVVDIREKLNTLFKNKFSYDNFLINYFGSLKTSIIDVNFFGLGIEQTYKKPRVNLKEIFVKPLFKYKKQGNSDDAVIVENSVKITKDSFCIIEADFLTRIPNNIVVLGNPGAGKSLLIRAIIYAIINKDDSVISAENIFSYLPIRIELRKYLIYKKTNSKNLLNYIPHLFELEYGLNFINTDDLKEILLNEKVIVFFDGLDEIFDLNEKYNVKNDIVNFTNTYKNKAIVTSRIVGYEDAKLDNSYLEFEMEDFNDDQITEYVDKWYKFEETDEDKRNIEIKEFSQVKDELSNLIKNPLLLSLIVILYRNNLKIPESKLEIYQSCTKTLVHKWDSIKQLDFSVNKEILDSKEVLLADLAFWQYKIQSETPDKLTNATALATVTNSIMLRLKISEWATARTIAESFLTYAEKRSIYFDNNFTHKTFLEYYTAFWIYSNCDKKYAVQKRDMIVDQYISNPYWYIVFELLLNMIDNEQSDDEIIDGIYQRQIDRDWRSLQFLIGALPSIKNISQEQTVQLFANTFSFLLTSESNEINSSRSKETNKSEASVMGTYDALDSIANSKDYRSLFIDTVVKLYDKGGDNKPKIFSLVYEIIALRDVDIFGVFRDHDIEFINTIKTDPNTYMLYFYNIKDIDELFSELIVYIKKFGKDDFFTSPYTKFAGWTHISLAQNFFTVWLSKPITDINYYLDELSKCGIDRQTILSNSESIEIVFYSNTSRMKEVLLALDNEKDFFTKSILLSMFFSMYSFRNSYDNVGVSLDSILDIDISTSLKKAVKSVMSKKFSHAKTMVDYVMNKISIN</sequence>
<protein>
    <recommendedName>
        <fullName evidence="3">NACHT domain-containing protein</fullName>
    </recommendedName>
</protein>
<dbReference type="InterPro" id="IPR027417">
    <property type="entry name" value="P-loop_NTPase"/>
</dbReference>
<dbReference type="PANTHER" id="PTHR46844:SF1">
    <property type="entry name" value="SLR5058 PROTEIN"/>
    <property type="match status" value="1"/>
</dbReference>
<evidence type="ECO:0000313" key="2">
    <source>
        <dbReference type="Proteomes" id="UP000033054"/>
    </source>
</evidence>
<evidence type="ECO:0000313" key="1">
    <source>
        <dbReference type="EMBL" id="AKD55689.1"/>
    </source>
</evidence>
<dbReference type="SUPFAM" id="SSF52540">
    <property type="entry name" value="P-loop containing nucleoside triphosphate hydrolases"/>
    <property type="match status" value="1"/>
</dbReference>
<dbReference type="Gene3D" id="3.40.50.300">
    <property type="entry name" value="P-loop containing nucleotide triphosphate hydrolases"/>
    <property type="match status" value="1"/>
</dbReference>
<gene>
    <name evidence="1" type="ORF">SD10_13050</name>
</gene>
<keyword evidence="2" id="KW-1185">Reference proteome</keyword>
<dbReference type="STRING" id="1379870.SD10_13050"/>
<proteinExistence type="predicted"/>
<dbReference type="HOGENOM" id="CLU_307326_0_0_10"/>
<name>A0A0E3ZUQ9_9BACT</name>
<organism evidence="1 2">
    <name type="scientific">Spirosoma radiotolerans</name>
    <dbReference type="NCBI Taxonomy" id="1379870"/>
    <lineage>
        <taxon>Bacteria</taxon>
        <taxon>Pseudomonadati</taxon>
        <taxon>Bacteroidota</taxon>
        <taxon>Cytophagia</taxon>
        <taxon>Cytophagales</taxon>
        <taxon>Cytophagaceae</taxon>
        <taxon>Spirosoma</taxon>
    </lineage>
</organism>
<dbReference type="PATRIC" id="fig|1379870.5.peg.2838"/>
<evidence type="ECO:0008006" key="3">
    <source>
        <dbReference type="Google" id="ProtNLM"/>
    </source>
</evidence>
<reference evidence="1 2" key="1">
    <citation type="journal article" date="2014" name="Curr. Microbiol.">
        <title>Spirosoma radiotolerans sp. nov., a gamma-radiation-resistant bacterium isolated from gamma ray-irradiated soil.</title>
        <authorList>
            <person name="Lee J.J."/>
            <person name="Srinivasan S."/>
            <person name="Lim S."/>
            <person name="Joe M."/>
            <person name="Im S."/>
            <person name="Bae S.I."/>
            <person name="Park K.R."/>
            <person name="Han J.H."/>
            <person name="Park S.H."/>
            <person name="Joo B.M."/>
            <person name="Park S.J."/>
            <person name="Kim M.K."/>
        </authorList>
    </citation>
    <scope>NUCLEOTIDE SEQUENCE [LARGE SCALE GENOMIC DNA]</scope>
    <source>
        <strain evidence="1 2">DG5A</strain>
    </source>
</reference>
<dbReference type="EMBL" id="CP010429">
    <property type="protein sequence ID" value="AKD55689.1"/>
    <property type="molecule type" value="Genomic_DNA"/>
</dbReference>
<dbReference type="AlphaFoldDB" id="A0A0E3ZUQ9"/>
<dbReference type="PANTHER" id="PTHR46844">
    <property type="entry name" value="SLR5058 PROTEIN"/>
    <property type="match status" value="1"/>
</dbReference>
<dbReference type="KEGG" id="srd:SD10_13050"/>